<organism evidence="2">
    <name type="scientific">marine sediment metagenome</name>
    <dbReference type="NCBI Taxonomy" id="412755"/>
    <lineage>
        <taxon>unclassified sequences</taxon>
        <taxon>metagenomes</taxon>
        <taxon>ecological metagenomes</taxon>
    </lineage>
</organism>
<name>X0X7V2_9ZZZZ</name>
<dbReference type="InterPro" id="IPR036291">
    <property type="entry name" value="NAD(P)-bd_dom_sf"/>
</dbReference>
<dbReference type="GO" id="GO:0051287">
    <property type="term" value="F:NAD binding"/>
    <property type="evidence" value="ECO:0007669"/>
    <property type="project" value="InterPro"/>
</dbReference>
<dbReference type="GO" id="GO:0000271">
    <property type="term" value="P:polysaccharide biosynthetic process"/>
    <property type="evidence" value="ECO:0007669"/>
    <property type="project" value="InterPro"/>
</dbReference>
<dbReference type="InterPro" id="IPR017476">
    <property type="entry name" value="UDP-Glc/GDP-Man"/>
</dbReference>
<dbReference type="InterPro" id="IPR001732">
    <property type="entry name" value="UDP-Glc/GDP-Man_DH_N"/>
</dbReference>
<reference evidence="2" key="1">
    <citation type="journal article" date="2014" name="Front. Microbiol.">
        <title>High frequency of phylogenetically diverse reductive dehalogenase-homologous genes in deep subseafloor sedimentary metagenomes.</title>
        <authorList>
            <person name="Kawai M."/>
            <person name="Futagami T."/>
            <person name="Toyoda A."/>
            <person name="Takaki Y."/>
            <person name="Nishi S."/>
            <person name="Hori S."/>
            <person name="Arai W."/>
            <person name="Tsubouchi T."/>
            <person name="Morono Y."/>
            <person name="Uchiyama I."/>
            <person name="Ito T."/>
            <person name="Fujiyama A."/>
            <person name="Inagaki F."/>
            <person name="Takami H."/>
        </authorList>
    </citation>
    <scope>NUCLEOTIDE SEQUENCE</scope>
    <source>
        <strain evidence="2">Expedition CK06-06</strain>
    </source>
</reference>
<dbReference type="PANTHER" id="PTHR43750">
    <property type="entry name" value="UDP-GLUCOSE 6-DEHYDROGENASE TUAD"/>
    <property type="match status" value="1"/>
</dbReference>
<sequence>MYGDIGSASICVVGAGYVGLVTAACLSDMGHRVACVDVDGEKIARLRQGCLPIYEPGLQPLVEKGSSRGTLRCTTSYEEGLAGADFVFIAVNTPSTAEGAADLHYVREAARSIGGAVNGRRPIVINKSTVPVGTAEMVENMLGAQNGGSVGPAVVSNPEFLREGSAIHDFFHPDR</sequence>
<comment type="caution">
    <text evidence="2">The sequence shown here is derived from an EMBL/GenBank/DDBJ whole genome shotgun (WGS) entry which is preliminary data.</text>
</comment>
<dbReference type="GO" id="GO:0016628">
    <property type="term" value="F:oxidoreductase activity, acting on the CH-CH group of donors, NAD or NADP as acceptor"/>
    <property type="evidence" value="ECO:0007669"/>
    <property type="project" value="InterPro"/>
</dbReference>
<feature type="non-terminal residue" evidence="2">
    <location>
        <position position="175"/>
    </location>
</feature>
<evidence type="ECO:0000313" key="2">
    <source>
        <dbReference type="EMBL" id="GAG32738.1"/>
    </source>
</evidence>
<evidence type="ECO:0000259" key="1">
    <source>
        <dbReference type="Pfam" id="PF03721"/>
    </source>
</evidence>
<dbReference type="EMBL" id="BARS01042802">
    <property type="protein sequence ID" value="GAG32738.1"/>
    <property type="molecule type" value="Genomic_DNA"/>
</dbReference>
<dbReference type="PANTHER" id="PTHR43750:SF3">
    <property type="entry name" value="UDP-GLUCOSE 6-DEHYDROGENASE TUAD"/>
    <property type="match status" value="1"/>
</dbReference>
<dbReference type="GO" id="GO:0016616">
    <property type="term" value="F:oxidoreductase activity, acting on the CH-OH group of donors, NAD or NADP as acceptor"/>
    <property type="evidence" value="ECO:0007669"/>
    <property type="project" value="InterPro"/>
</dbReference>
<dbReference type="SUPFAM" id="SSF51735">
    <property type="entry name" value="NAD(P)-binding Rossmann-fold domains"/>
    <property type="match status" value="1"/>
</dbReference>
<dbReference type="Gene3D" id="3.40.50.720">
    <property type="entry name" value="NAD(P)-binding Rossmann-like Domain"/>
    <property type="match status" value="1"/>
</dbReference>
<proteinExistence type="predicted"/>
<dbReference type="PIRSF" id="PIRSF500136">
    <property type="entry name" value="UDP_ManNAc_DH"/>
    <property type="match status" value="1"/>
</dbReference>
<accession>X0X7V2</accession>
<gene>
    <name evidence="2" type="ORF">S01H1_64893</name>
</gene>
<dbReference type="InterPro" id="IPR028359">
    <property type="entry name" value="UDP_ManNAc/GlcNAc_DH"/>
</dbReference>
<dbReference type="Pfam" id="PF03721">
    <property type="entry name" value="UDPG_MGDP_dh_N"/>
    <property type="match status" value="1"/>
</dbReference>
<protein>
    <recommendedName>
        <fullName evidence="1">UDP-glucose/GDP-mannose dehydrogenase N-terminal domain-containing protein</fullName>
    </recommendedName>
</protein>
<feature type="domain" description="UDP-glucose/GDP-mannose dehydrogenase N-terminal" evidence="1">
    <location>
        <begin position="9"/>
        <end position="175"/>
    </location>
</feature>
<dbReference type="AlphaFoldDB" id="X0X7V2"/>
<dbReference type="PIRSF" id="PIRSF000124">
    <property type="entry name" value="UDPglc_GDPman_dh"/>
    <property type="match status" value="1"/>
</dbReference>